<sequence>MAKKKHAEEHENHERWLVSYADFITLLFAFFVVMYAMSSIDARKFKDMSTGVRWAFSFHGKGGSDRIPIWPGPSQKSLNVMGPVISDPSSDNADEEELQMIRSQISGALRQKSVSIEEEENTAGDFIKIRVEPRGLTISMAAKYLFPPGEAEVRPDIRPVVDKMARVLKATTRLIRIEGHTDNTPIHTPAYPTNWELSTARAVRLVRYFIEEQGFPSDRLSAAGCSEFRPVASNLTEEGRAANRRIDIVVLSRKEIGTESGEFFMPSLAAYSPKDRAFLEDFLSRGGP</sequence>
<dbReference type="InterPro" id="IPR025713">
    <property type="entry name" value="MotB-like_N_dom"/>
</dbReference>
<dbReference type="PANTHER" id="PTHR30329:SF21">
    <property type="entry name" value="LIPOPROTEIN YIAD-RELATED"/>
    <property type="match status" value="1"/>
</dbReference>
<dbReference type="CDD" id="cd07185">
    <property type="entry name" value="OmpA_C-like"/>
    <property type="match status" value="1"/>
</dbReference>
<dbReference type="GO" id="GO:0005886">
    <property type="term" value="C:plasma membrane"/>
    <property type="evidence" value="ECO:0007669"/>
    <property type="project" value="UniProtKB-SubCell"/>
</dbReference>
<comment type="subcellular location">
    <subcellularLocation>
        <location evidence="1">Cell membrane</location>
        <topology evidence="1">Single-pass membrane protein</topology>
    </subcellularLocation>
</comment>
<reference evidence="10" key="1">
    <citation type="submission" date="2020-07" db="EMBL/GenBank/DDBJ databases">
        <title>Huge and variable diversity of episymbiotic CPR bacteria and DPANN archaea in groundwater ecosystems.</title>
        <authorList>
            <person name="He C.Y."/>
            <person name="Keren R."/>
            <person name="Whittaker M."/>
            <person name="Farag I.F."/>
            <person name="Doudna J."/>
            <person name="Cate J.H.D."/>
            <person name="Banfield J.F."/>
        </authorList>
    </citation>
    <scope>NUCLEOTIDE SEQUENCE</scope>
    <source>
        <strain evidence="10">NC_groundwater_672_Ag_B-0.1um_62_36</strain>
    </source>
</reference>
<dbReference type="EMBL" id="JACPRF010000367">
    <property type="protein sequence ID" value="MBI2877584.1"/>
    <property type="molecule type" value="Genomic_DNA"/>
</dbReference>
<feature type="domain" description="OmpA-like" evidence="9">
    <location>
        <begin position="134"/>
        <end position="254"/>
    </location>
</feature>
<dbReference type="InterPro" id="IPR050330">
    <property type="entry name" value="Bact_OuterMem_StrucFunc"/>
</dbReference>
<accession>A0A932CQK0</accession>
<keyword evidence="6 7" id="KW-0472">Membrane</keyword>
<dbReference type="SUPFAM" id="SSF103088">
    <property type="entry name" value="OmpA-like"/>
    <property type="match status" value="1"/>
</dbReference>
<evidence type="ECO:0000256" key="5">
    <source>
        <dbReference type="ARBA" id="ARBA00022989"/>
    </source>
</evidence>
<evidence type="ECO:0000256" key="3">
    <source>
        <dbReference type="ARBA" id="ARBA00022475"/>
    </source>
</evidence>
<dbReference type="Pfam" id="PF13677">
    <property type="entry name" value="MotB_plug"/>
    <property type="match status" value="1"/>
</dbReference>
<dbReference type="InterPro" id="IPR036737">
    <property type="entry name" value="OmpA-like_sf"/>
</dbReference>
<evidence type="ECO:0000256" key="2">
    <source>
        <dbReference type="ARBA" id="ARBA00008914"/>
    </source>
</evidence>
<organism evidence="10 11">
    <name type="scientific">Tectimicrobiota bacterium</name>
    <dbReference type="NCBI Taxonomy" id="2528274"/>
    <lineage>
        <taxon>Bacteria</taxon>
        <taxon>Pseudomonadati</taxon>
        <taxon>Nitrospinota/Tectimicrobiota group</taxon>
        <taxon>Candidatus Tectimicrobiota</taxon>
    </lineage>
</organism>
<proteinExistence type="inferred from homology"/>
<evidence type="ECO:0000256" key="8">
    <source>
        <dbReference type="SAM" id="Phobius"/>
    </source>
</evidence>
<comment type="caution">
    <text evidence="10">The sequence shown here is derived from an EMBL/GenBank/DDBJ whole genome shotgun (WGS) entry which is preliminary data.</text>
</comment>
<comment type="similarity">
    <text evidence="2">Belongs to the MotB family.</text>
</comment>
<feature type="transmembrane region" description="Helical" evidence="8">
    <location>
        <begin position="20"/>
        <end position="38"/>
    </location>
</feature>
<dbReference type="PROSITE" id="PS51123">
    <property type="entry name" value="OMPA_2"/>
    <property type="match status" value="1"/>
</dbReference>
<evidence type="ECO:0000256" key="1">
    <source>
        <dbReference type="ARBA" id="ARBA00004162"/>
    </source>
</evidence>
<evidence type="ECO:0000256" key="4">
    <source>
        <dbReference type="ARBA" id="ARBA00022692"/>
    </source>
</evidence>
<evidence type="ECO:0000313" key="10">
    <source>
        <dbReference type="EMBL" id="MBI2877584.1"/>
    </source>
</evidence>
<dbReference type="AlphaFoldDB" id="A0A932CQK0"/>
<gene>
    <name evidence="10" type="ORF">HYY20_11955</name>
</gene>
<evidence type="ECO:0000256" key="6">
    <source>
        <dbReference type="ARBA" id="ARBA00023136"/>
    </source>
</evidence>
<dbReference type="Gene3D" id="3.30.1330.60">
    <property type="entry name" value="OmpA-like domain"/>
    <property type="match status" value="1"/>
</dbReference>
<dbReference type="Pfam" id="PF00691">
    <property type="entry name" value="OmpA"/>
    <property type="match status" value="1"/>
</dbReference>
<dbReference type="Proteomes" id="UP000769766">
    <property type="component" value="Unassembled WGS sequence"/>
</dbReference>
<keyword evidence="3" id="KW-1003">Cell membrane</keyword>
<evidence type="ECO:0000256" key="7">
    <source>
        <dbReference type="PROSITE-ProRule" id="PRU00473"/>
    </source>
</evidence>
<keyword evidence="5 8" id="KW-1133">Transmembrane helix</keyword>
<evidence type="ECO:0000259" key="9">
    <source>
        <dbReference type="PROSITE" id="PS51123"/>
    </source>
</evidence>
<dbReference type="InterPro" id="IPR006665">
    <property type="entry name" value="OmpA-like"/>
</dbReference>
<keyword evidence="4 8" id="KW-0812">Transmembrane</keyword>
<protein>
    <submittedName>
        <fullName evidence="10">OmpA family protein</fullName>
    </submittedName>
</protein>
<name>A0A932CQK0_UNCTE</name>
<dbReference type="PANTHER" id="PTHR30329">
    <property type="entry name" value="STATOR ELEMENT OF FLAGELLAR MOTOR COMPLEX"/>
    <property type="match status" value="1"/>
</dbReference>
<evidence type="ECO:0000313" key="11">
    <source>
        <dbReference type="Proteomes" id="UP000769766"/>
    </source>
</evidence>